<dbReference type="eggNOG" id="arCOG02852">
    <property type="taxonomic scope" value="Archaea"/>
</dbReference>
<dbReference type="Gene3D" id="3.40.50.80">
    <property type="entry name" value="Nucleotide-binding domain of ferredoxin-NADP reductase (FNR) module"/>
    <property type="match status" value="1"/>
</dbReference>
<keyword evidence="8" id="KW-0411">Iron-sulfur</keyword>
<evidence type="ECO:0000256" key="4">
    <source>
        <dbReference type="ARBA" id="ARBA00022723"/>
    </source>
</evidence>
<dbReference type="KEGG" id="nev:NTE_02202"/>
<protein>
    <submittedName>
        <fullName evidence="12">Flavodoxin reductase family protein</fullName>
    </submittedName>
</protein>
<feature type="region of interest" description="Disordered" evidence="9">
    <location>
        <begin position="104"/>
        <end position="126"/>
    </location>
</feature>
<dbReference type="GO" id="GO:0051537">
    <property type="term" value="F:2 iron, 2 sulfur cluster binding"/>
    <property type="evidence" value="ECO:0007669"/>
    <property type="project" value="UniProtKB-KW"/>
</dbReference>
<keyword evidence="4" id="KW-0479">Metal-binding</keyword>
<evidence type="ECO:0000259" key="11">
    <source>
        <dbReference type="PROSITE" id="PS51384"/>
    </source>
</evidence>
<dbReference type="InterPro" id="IPR008333">
    <property type="entry name" value="Cbr1-like_FAD-bd_dom"/>
</dbReference>
<dbReference type="GO" id="GO:0016491">
    <property type="term" value="F:oxidoreductase activity"/>
    <property type="evidence" value="ECO:0007669"/>
    <property type="project" value="UniProtKB-KW"/>
</dbReference>
<dbReference type="PROSITE" id="PS51384">
    <property type="entry name" value="FAD_FR"/>
    <property type="match status" value="1"/>
</dbReference>
<keyword evidence="5" id="KW-0274">FAD</keyword>
<keyword evidence="13" id="KW-1185">Reference proteome</keyword>
<evidence type="ECO:0000313" key="12">
    <source>
        <dbReference type="EMBL" id="AIF84256.1"/>
    </source>
</evidence>
<dbReference type="InterPro" id="IPR001433">
    <property type="entry name" value="OxRdtase_FAD/NAD-bd"/>
</dbReference>
<dbReference type="Pfam" id="PF00970">
    <property type="entry name" value="FAD_binding_6"/>
    <property type="match status" value="1"/>
</dbReference>
<dbReference type="OrthoDB" id="35401at2157"/>
<dbReference type="InterPro" id="IPR017927">
    <property type="entry name" value="FAD-bd_FR_type"/>
</dbReference>
<keyword evidence="2" id="KW-0285">Flavoprotein</keyword>
<evidence type="ECO:0000256" key="6">
    <source>
        <dbReference type="ARBA" id="ARBA00023002"/>
    </source>
</evidence>
<gene>
    <name evidence="12" type="ORF">NTE_02202</name>
</gene>
<evidence type="ECO:0000256" key="9">
    <source>
        <dbReference type="SAM" id="MobiDB-lite"/>
    </source>
</evidence>
<name>A0A075MRX2_9ARCH</name>
<dbReference type="InterPro" id="IPR036922">
    <property type="entry name" value="Rieske_2Fe-2S_sf"/>
</dbReference>
<evidence type="ECO:0000256" key="1">
    <source>
        <dbReference type="ARBA" id="ARBA00001974"/>
    </source>
</evidence>
<dbReference type="InterPro" id="IPR001709">
    <property type="entry name" value="Flavoprot_Pyr_Nucl_cyt_Rdtase"/>
</dbReference>
<dbReference type="PRINTS" id="PR00406">
    <property type="entry name" value="CYTB5RDTASE"/>
</dbReference>
<organism evidence="12 13">
    <name type="scientific">Candidatus Nitrososphaera evergladensis SR1</name>
    <dbReference type="NCBI Taxonomy" id="1459636"/>
    <lineage>
        <taxon>Archaea</taxon>
        <taxon>Nitrososphaerota</taxon>
        <taxon>Nitrososphaeria</taxon>
        <taxon>Nitrososphaerales</taxon>
        <taxon>Nitrososphaeraceae</taxon>
        <taxon>Nitrososphaera</taxon>
    </lineage>
</organism>
<dbReference type="PANTHER" id="PTHR47354">
    <property type="entry name" value="NADH OXIDOREDUCTASE HCR"/>
    <property type="match status" value="1"/>
</dbReference>
<dbReference type="EMBL" id="CP007174">
    <property type="protein sequence ID" value="AIF84256.1"/>
    <property type="molecule type" value="Genomic_DNA"/>
</dbReference>
<dbReference type="Gene3D" id="2.40.30.10">
    <property type="entry name" value="Translation factors"/>
    <property type="match status" value="1"/>
</dbReference>
<sequence>MPRYTTALRKGDLQEGKPVRVDVGGKAIVLVMVSGKVYAMDAVCSHEGGPLEDGTIEEYSLICPWHQGIFDIRTAKASPETDWVTDLHSYGVVIEDKSGLISIDTNPSASNSPSSVGGGGGASHGIAPQETAVAEEDVVVPARPLKFELKLLEKVSHAGTDVMSFRFSRTDDQDKTSNNKLNYRAGQYSVVDLGTREDPEGPTRSFTIASSPTEKDAIMITTRIRDTPFKQKLSKLEEGTAVKITAPAGKFTLPEEDYSRPLVFLSGGIGVTPFRSMIKYASDKQLPIKITMFDANRNKANIIFKEEFDSCAKANAKLKIIYTISEEEAKIPSSDWNGERGYIDKTMLTKYLTKDELANSIFYICGPPAMLNAMRQLLSEEIRVPQDRIKIEVFTGY</sequence>
<dbReference type="GeneID" id="41597923"/>
<comment type="cofactor">
    <cofactor evidence="1">
        <name>FAD</name>
        <dbReference type="ChEBI" id="CHEBI:57692"/>
    </cofactor>
</comment>
<dbReference type="Gene3D" id="2.102.10.10">
    <property type="entry name" value="Rieske [2Fe-2S] iron-sulphur domain"/>
    <property type="match status" value="1"/>
</dbReference>
<dbReference type="Pfam" id="PF00175">
    <property type="entry name" value="NAD_binding_1"/>
    <property type="match status" value="1"/>
</dbReference>
<dbReference type="Pfam" id="PF00355">
    <property type="entry name" value="Rieske"/>
    <property type="match status" value="1"/>
</dbReference>
<dbReference type="InterPro" id="IPR017938">
    <property type="entry name" value="Riboflavin_synthase-like_b-brl"/>
</dbReference>
<dbReference type="RefSeq" id="WP_148700863.1">
    <property type="nucleotide sequence ID" value="NZ_CP007174.1"/>
</dbReference>
<evidence type="ECO:0000256" key="2">
    <source>
        <dbReference type="ARBA" id="ARBA00022630"/>
    </source>
</evidence>
<dbReference type="InterPro" id="IPR039261">
    <property type="entry name" value="FNR_nucleotide-bd"/>
</dbReference>
<dbReference type="PRINTS" id="PR00371">
    <property type="entry name" value="FPNCR"/>
</dbReference>
<reference evidence="12 13" key="1">
    <citation type="journal article" date="2014" name="PLoS ONE">
        <title>Genome Sequence of Candidatus Nitrososphaera evergladensis from Group I.1b Enriched from Everglades Soil Reveals Novel Genomic Features of the Ammonia-Oxidizing Archaea.</title>
        <authorList>
            <person name="Zhalnina K.V."/>
            <person name="Dias R."/>
            <person name="Leonard M.T."/>
            <person name="Dorr de Quadros P."/>
            <person name="Camargo F.A."/>
            <person name="Drew J.C."/>
            <person name="Farmerie W.G."/>
            <person name="Daroub S.H."/>
            <person name="Triplett E.W."/>
        </authorList>
    </citation>
    <scope>NUCLEOTIDE SEQUENCE [LARGE SCALE GENOMIC DNA]</scope>
    <source>
        <strain evidence="12 13">SR1</strain>
    </source>
</reference>
<feature type="domain" description="Rieske" evidence="10">
    <location>
        <begin position="5"/>
        <end position="101"/>
    </location>
</feature>
<dbReference type="Proteomes" id="UP000028194">
    <property type="component" value="Chromosome"/>
</dbReference>
<evidence type="ECO:0000256" key="7">
    <source>
        <dbReference type="ARBA" id="ARBA00023004"/>
    </source>
</evidence>
<dbReference type="SUPFAM" id="SSF52343">
    <property type="entry name" value="Ferredoxin reductase-like, C-terminal NADP-linked domain"/>
    <property type="match status" value="1"/>
</dbReference>
<keyword evidence="3" id="KW-0001">2Fe-2S</keyword>
<evidence type="ECO:0000256" key="8">
    <source>
        <dbReference type="ARBA" id="ARBA00023014"/>
    </source>
</evidence>
<dbReference type="PANTHER" id="PTHR47354:SF6">
    <property type="entry name" value="NADH OXIDOREDUCTASE HCR"/>
    <property type="match status" value="1"/>
</dbReference>
<evidence type="ECO:0000313" key="13">
    <source>
        <dbReference type="Proteomes" id="UP000028194"/>
    </source>
</evidence>
<evidence type="ECO:0000256" key="5">
    <source>
        <dbReference type="ARBA" id="ARBA00022827"/>
    </source>
</evidence>
<dbReference type="SUPFAM" id="SSF50022">
    <property type="entry name" value="ISP domain"/>
    <property type="match status" value="1"/>
</dbReference>
<feature type="domain" description="FAD-binding FR-type" evidence="11">
    <location>
        <begin position="144"/>
        <end position="254"/>
    </location>
</feature>
<dbReference type="InterPro" id="IPR050415">
    <property type="entry name" value="MRET"/>
</dbReference>
<dbReference type="CDD" id="cd00322">
    <property type="entry name" value="FNR_like"/>
    <property type="match status" value="1"/>
</dbReference>
<keyword evidence="7" id="KW-0408">Iron</keyword>
<dbReference type="GO" id="GO:0046872">
    <property type="term" value="F:metal ion binding"/>
    <property type="evidence" value="ECO:0007669"/>
    <property type="project" value="UniProtKB-KW"/>
</dbReference>
<accession>A0A075MRX2</accession>
<dbReference type="InterPro" id="IPR017941">
    <property type="entry name" value="Rieske_2Fe-2S"/>
</dbReference>
<dbReference type="SUPFAM" id="SSF63380">
    <property type="entry name" value="Riboflavin synthase domain-like"/>
    <property type="match status" value="1"/>
</dbReference>
<proteinExistence type="predicted"/>
<evidence type="ECO:0000259" key="10">
    <source>
        <dbReference type="PROSITE" id="PS51296"/>
    </source>
</evidence>
<dbReference type="STRING" id="1459636.NTE_02202"/>
<dbReference type="eggNOG" id="arCOG02200">
    <property type="taxonomic scope" value="Archaea"/>
</dbReference>
<evidence type="ECO:0000256" key="3">
    <source>
        <dbReference type="ARBA" id="ARBA00022714"/>
    </source>
</evidence>
<dbReference type="PROSITE" id="PS51296">
    <property type="entry name" value="RIESKE"/>
    <property type="match status" value="1"/>
</dbReference>
<keyword evidence="6" id="KW-0560">Oxidoreductase</keyword>
<dbReference type="HOGENOM" id="CLU_709037_0_0_2"/>
<dbReference type="AlphaFoldDB" id="A0A075MRX2"/>